<dbReference type="Proteomes" id="UP000528432">
    <property type="component" value="Unassembled WGS sequence"/>
</dbReference>
<gene>
    <name evidence="2" type="ORF">HMJ28_07560</name>
</gene>
<dbReference type="RefSeq" id="WP_171303469.1">
    <property type="nucleotide sequence ID" value="NZ_JABFIF010000013.1"/>
</dbReference>
<feature type="domain" description="Glycosyl transferase family 1" evidence="1">
    <location>
        <begin position="218"/>
        <end position="332"/>
    </location>
</feature>
<name>A0A7Y3XYL6_CLOCO</name>
<keyword evidence="2" id="KW-0808">Transferase</keyword>
<dbReference type="AlphaFoldDB" id="A0A7Y3XYL6"/>
<evidence type="ECO:0000259" key="1">
    <source>
        <dbReference type="Pfam" id="PF00534"/>
    </source>
</evidence>
<dbReference type="CDD" id="cd03801">
    <property type="entry name" value="GT4_PimA-like"/>
    <property type="match status" value="1"/>
</dbReference>
<dbReference type="Gene3D" id="3.40.50.2000">
    <property type="entry name" value="Glycogen Phosphorylase B"/>
    <property type="match status" value="2"/>
</dbReference>
<sequence>MKVLFCHDGPLRKDEYNNYYGTAHNDDTFRRYYTISKELAVMIRVNEISRAEAELRLSKITVSPFKVVECPNISSIKGMLFNKQKAEKIIYKEVDESDYIVIRLPSFIGNLAVDVAQKLNKPYLLEVVACPWDAFWNHSFKGKVVAPFMYYATKKRVLNAPYVVYVTSEFLQKRYPTKGKNTNCSNVALTEFDDSILVKRLEKIKNMKDKDRVVLGTTAAVDVRYKGQQYIIKSLGKLKERGITNYEYHLVGGGDQTYLKSVAKKYNVTNQVKFLGAIPHDKVFKWLDTIDIYAQPSRQEGLPRALIEAMSRGVPAFGARTAGIPELLESEYIFSNTRRNIDEICNILIKYDLKKMQQQAICNFNEAKKYDRNIIEMRRKEFFLQFKNSINKC</sequence>
<dbReference type="InterPro" id="IPR001296">
    <property type="entry name" value="Glyco_trans_1"/>
</dbReference>
<evidence type="ECO:0000313" key="3">
    <source>
        <dbReference type="Proteomes" id="UP000528432"/>
    </source>
</evidence>
<evidence type="ECO:0000313" key="2">
    <source>
        <dbReference type="EMBL" id="NOH16238.1"/>
    </source>
</evidence>
<dbReference type="PANTHER" id="PTHR12526:SF630">
    <property type="entry name" value="GLYCOSYLTRANSFERASE"/>
    <property type="match status" value="1"/>
</dbReference>
<dbReference type="EMBL" id="JABFIF010000013">
    <property type="protein sequence ID" value="NOH16238.1"/>
    <property type="molecule type" value="Genomic_DNA"/>
</dbReference>
<protein>
    <submittedName>
        <fullName evidence="2">Glycosyltransferase</fullName>
    </submittedName>
</protein>
<reference evidence="2 3" key="1">
    <citation type="submission" date="2020-05" db="EMBL/GenBank/DDBJ databases">
        <title>Draft genome sequence of Clostridium cochlearium strain AGROS13 isolated from a sheep dairy farm in New Zealand.</title>
        <authorList>
            <person name="Gupta T.B."/>
            <person name="Jauregui R."/>
            <person name="Risson A.N."/>
            <person name="Brightwell G."/>
            <person name="Maclean P."/>
        </authorList>
    </citation>
    <scope>NUCLEOTIDE SEQUENCE [LARGE SCALE GENOMIC DNA]</scope>
    <source>
        <strain evidence="2 3">AGROS13</strain>
    </source>
</reference>
<comment type="caution">
    <text evidence="2">The sequence shown here is derived from an EMBL/GenBank/DDBJ whole genome shotgun (WGS) entry which is preliminary data.</text>
</comment>
<accession>A0A7Y3XYL6</accession>
<dbReference type="SUPFAM" id="SSF53756">
    <property type="entry name" value="UDP-Glycosyltransferase/glycogen phosphorylase"/>
    <property type="match status" value="1"/>
</dbReference>
<dbReference type="PANTHER" id="PTHR12526">
    <property type="entry name" value="GLYCOSYLTRANSFERASE"/>
    <property type="match status" value="1"/>
</dbReference>
<dbReference type="GO" id="GO:0016757">
    <property type="term" value="F:glycosyltransferase activity"/>
    <property type="evidence" value="ECO:0007669"/>
    <property type="project" value="InterPro"/>
</dbReference>
<dbReference type="Pfam" id="PF00534">
    <property type="entry name" value="Glycos_transf_1"/>
    <property type="match status" value="1"/>
</dbReference>
<organism evidence="2 3">
    <name type="scientific">Clostridium cochlearium</name>
    <dbReference type="NCBI Taxonomy" id="1494"/>
    <lineage>
        <taxon>Bacteria</taxon>
        <taxon>Bacillati</taxon>
        <taxon>Bacillota</taxon>
        <taxon>Clostridia</taxon>
        <taxon>Eubacteriales</taxon>
        <taxon>Clostridiaceae</taxon>
        <taxon>Clostridium</taxon>
    </lineage>
</organism>
<proteinExistence type="predicted"/>